<protein>
    <submittedName>
        <fullName evidence="4">Uncharacterized protein</fullName>
    </submittedName>
</protein>
<name>A0A8T8SFE3_9BASI</name>
<feature type="compositionally biased region" description="Low complexity" evidence="3">
    <location>
        <begin position="150"/>
        <end position="160"/>
    </location>
</feature>
<evidence type="ECO:0000313" key="4">
    <source>
        <dbReference type="EMBL" id="KAE8238747.1"/>
    </source>
</evidence>
<keyword evidence="5" id="KW-1185">Reference proteome</keyword>
<evidence type="ECO:0000256" key="2">
    <source>
        <dbReference type="ARBA" id="ARBA00023242"/>
    </source>
</evidence>
<comment type="subcellular location">
    <subcellularLocation>
        <location evidence="1">Nucleus</location>
    </subcellularLocation>
</comment>
<dbReference type="GO" id="GO:0005634">
    <property type="term" value="C:nucleus"/>
    <property type="evidence" value="ECO:0007669"/>
    <property type="project" value="UniProtKB-SubCell"/>
</dbReference>
<dbReference type="GO" id="GO:0006261">
    <property type="term" value="P:DNA-templated DNA replication"/>
    <property type="evidence" value="ECO:0007669"/>
    <property type="project" value="TreeGrafter"/>
</dbReference>
<evidence type="ECO:0000313" key="5">
    <source>
        <dbReference type="Proteomes" id="UP000077521"/>
    </source>
</evidence>
<proteinExistence type="predicted"/>
<comment type="caution">
    <text evidence="4">The sequence shown here is derived from an EMBL/GenBank/DDBJ whole genome shotgun (WGS) entry which is preliminary data.</text>
</comment>
<accession>A0A8T8SFE3</accession>
<feature type="region of interest" description="Disordered" evidence="3">
    <location>
        <begin position="150"/>
        <end position="187"/>
    </location>
</feature>
<reference evidence="4" key="1">
    <citation type="submission" date="2016-04" db="EMBL/GenBank/DDBJ databases">
        <authorList>
            <person name="Nguyen H.D."/>
            <person name="Samba Siva P."/>
            <person name="Cullis J."/>
            <person name="Levesque C.A."/>
            <person name="Hambleton S."/>
        </authorList>
    </citation>
    <scope>NUCLEOTIDE SEQUENCE</scope>
    <source>
        <strain evidence="4">DAOMC 236416</strain>
    </source>
</reference>
<dbReference type="EMBL" id="LWDF02001436">
    <property type="protein sequence ID" value="KAE8238747.1"/>
    <property type="molecule type" value="Genomic_DNA"/>
</dbReference>
<dbReference type="GO" id="GO:0003682">
    <property type="term" value="F:chromatin binding"/>
    <property type="evidence" value="ECO:0007669"/>
    <property type="project" value="TreeGrafter"/>
</dbReference>
<dbReference type="Proteomes" id="UP000077521">
    <property type="component" value="Unassembled WGS sequence"/>
</dbReference>
<feature type="non-terminal residue" evidence="4">
    <location>
        <position position="1"/>
    </location>
</feature>
<dbReference type="AlphaFoldDB" id="A0A8T8SFE3"/>
<keyword evidence="2" id="KW-0539">Nucleus</keyword>
<dbReference type="PANTHER" id="PTHR13489:SF0">
    <property type="entry name" value="MINI-CHROMOSOME MAINTENANCE COMPLEX-BINDING PROTEIN"/>
    <property type="match status" value="1"/>
</dbReference>
<gene>
    <name evidence="4" type="ORF">A4X13_0g8395</name>
</gene>
<organism evidence="4 5">
    <name type="scientific">Tilletia indica</name>
    <dbReference type="NCBI Taxonomy" id="43049"/>
    <lineage>
        <taxon>Eukaryota</taxon>
        <taxon>Fungi</taxon>
        <taxon>Dikarya</taxon>
        <taxon>Basidiomycota</taxon>
        <taxon>Ustilaginomycotina</taxon>
        <taxon>Exobasidiomycetes</taxon>
        <taxon>Tilletiales</taxon>
        <taxon>Tilletiaceae</taxon>
        <taxon>Tilletia</taxon>
    </lineage>
</organism>
<dbReference type="PANTHER" id="PTHR13489">
    <property type="entry name" value="MINI-CHROMOSOME MAINTENANCE COMPLEX-BINDING PROTEIN"/>
    <property type="match status" value="1"/>
</dbReference>
<evidence type="ECO:0000256" key="3">
    <source>
        <dbReference type="SAM" id="MobiDB-lite"/>
    </source>
</evidence>
<feature type="compositionally biased region" description="Basic and acidic residues" evidence="3">
    <location>
        <begin position="177"/>
        <end position="187"/>
    </location>
</feature>
<reference evidence="4" key="2">
    <citation type="journal article" date="2019" name="IMA Fungus">
        <title>Genome sequencing and comparison of five Tilletia species to identify candidate genes for the detection of regulated species infecting wheat.</title>
        <authorList>
            <person name="Nguyen H.D.T."/>
            <person name="Sultana T."/>
            <person name="Kesanakurti P."/>
            <person name="Hambleton S."/>
        </authorList>
    </citation>
    <scope>NUCLEOTIDE SEQUENCE</scope>
    <source>
        <strain evidence="4">DAOMC 236416</strain>
    </source>
</reference>
<dbReference type="InterPro" id="IPR019140">
    <property type="entry name" value="MCM_complex-bd"/>
</dbReference>
<sequence length="214" mass="22996">MVPTQTEFAHALAQPYSVIHSIINRRKVYPQSPSEPTDADVVSHFRELFSDQDRTSKIPALPPDSLNAVLDNAHNAPQTEARLVRWRCMIQDTGFATEVYQSYQLEDLSSIPQASSSSSQTTATPPALYSAFVPDFSLSATASASEADAAGASAGGTTSSEGGGIGSSSNKARAQRRKENESLRERNVMYAVSVPGETAWARRAFGDANVPDED</sequence>
<evidence type="ECO:0000256" key="1">
    <source>
        <dbReference type="ARBA" id="ARBA00004123"/>
    </source>
</evidence>